<comment type="caution">
    <text evidence="2">The sequence shown here is derived from an EMBL/GenBank/DDBJ whole genome shotgun (WGS) entry which is preliminary data.</text>
</comment>
<dbReference type="Proteomes" id="UP000642673">
    <property type="component" value="Unassembled WGS sequence"/>
</dbReference>
<evidence type="ECO:0000313" key="2">
    <source>
        <dbReference type="EMBL" id="GHB83996.1"/>
    </source>
</evidence>
<protein>
    <submittedName>
        <fullName evidence="2">Uncharacterized protein</fullName>
    </submittedName>
</protein>
<feature type="region of interest" description="Disordered" evidence="1">
    <location>
        <begin position="65"/>
        <end position="117"/>
    </location>
</feature>
<feature type="compositionally biased region" description="Basic and acidic residues" evidence="1">
    <location>
        <begin position="65"/>
        <end position="75"/>
    </location>
</feature>
<proteinExistence type="predicted"/>
<organism evidence="2 3">
    <name type="scientific">Streptomyces cirratus</name>
    <dbReference type="NCBI Taxonomy" id="68187"/>
    <lineage>
        <taxon>Bacteria</taxon>
        <taxon>Bacillati</taxon>
        <taxon>Actinomycetota</taxon>
        <taxon>Actinomycetes</taxon>
        <taxon>Kitasatosporales</taxon>
        <taxon>Streptomycetaceae</taxon>
        <taxon>Streptomyces</taxon>
    </lineage>
</organism>
<reference evidence="3" key="1">
    <citation type="journal article" date="2019" name="Int. J. Syst. Evol. Microbiol.">
        <title>The Global Catalogue of Microorganisms (GCM) 10K type strain sequencing project: providing services to taxonomists for standard genome sequencing and annotation.</title>
        <authorList>
            <consortium name="The Broad Institute Genomics Platform"/>
            <consortium name="The Broad Institute Genome Sequencing Center for Infectious Disease"/>
            <person name="Wu L."/>
            <person name="Ma J."/>
        </authorList>
    </citation>
    <scope>NUCLEOTIDE SEQUENCE [LARGE SCALE GENOMIC DNA]</scope>
    <source>
        <strain evidence="3">JCM 4738</strain>
    </source>
</reference>
<accession>A0ABQ3F2K2</accession>
<evidence type="ECO:0000313" key="3">
    <source>
        <dbReference type="Proteomes" id="UP000642673"/>
    </source>
</evidence>
<evidence type="ECO:0000256" key="1">
    <source>
        <dbReference type="SAM" id="MobiDB-lite"/>
    </source>
</evidence>
<sequence length="170" mass="18078">MWGAGARPGLGFGPGFRRGARGRHLGSAYLAEAATLEQRRALSSVREKKARALKAELKAAEKLRKTRYTRHDHGCRARPAAHGHLLSSRGGNRPVQGRGSGGPGAPGLDPSPAPGFLGPVRLSALAARPACRRMPGRQPTAERRERLMYVTTAGSVERWCLPSGRDGAAS</sequence>
<dbReference type="EMBL" id="BMVP01000024">
    <property type="protein sequence ID" value="GHB83996.1"/>
    <property type="molecule type" value="Genomic_DNA"/>
</dbReference>
<name>A0ABQ3F2K2_9ACTN</name>
<gene>
    <name evidence="2" type="ORF">GCM10010347_63650</name>
</gene>
<keyword evidence="3" id="KW-1185">Reference proteome</keyword>